<name>A0A9N7UMS4_PLEPL</name>
<proteinExistence type="predicted"/>
<comment type="caution">
    <text evidence="1">The sequence shown here is derived from an EMBL/GenBank/DDBJ whole genome shotgun (WGS) entry which is preliminary data.</text>
</comment>
<dbReference type="AlphaFoldDB" id="A0A9N7UMS4"/>
<keyword evidence="2" id="KW-1185">Reference proteome</keyword>
<feature type="non-terminal residue" evidence="1">
    <location>
        <position position="85"/>
    </location>
</feature>
<sequence length="85" mass="9250">DRLSSLHLSCPRWPPVASRSCPPHCPRAALQVESRTSAAGAGQPERAAAAGQLLRRVSWVRARPSRRHRAVRAGLIRQGLSARPL</sequence>
<accession>A0A9N7UMS4</accession>
<protein>
    <submittedName>
        <fullName evidence="1">Uncharacterized protein</fullName>
    </submittedName>
</protein>
<feature type="non-terminal residue" evidence="1">
    <location>
        <position position="1"/>
    </location>
</feature>
<organism evidence="1 2">
    <name type="scientific">Pleuronectes platessa</name>
    <name type="common">European plaice</name>
    <dbReference type="NCBI Taxonomy" id="8262"/>
    <lineage>
        <taxon>Eukaryota</taxon>
        <taxon>Metazoa</taxon>
        <taxon>Chordata</taxon>
        <taxon>Craniata</taxon>
        <taxon>Vertebrata</taxon>
        <taxon>Euteleostomi</taxon>
        <taxon>Actinopterygii</taxon>
        <taxon>Neopterygii</taxon>
        <taxon>Teleostei</taxon>
        <taxon>Neoteleostei</taxon>
        <taxon>Acanthomorphata</taxon>
        <taxon>Carangaria</taxon>
        <taxon>Pleuronectiformes</taxon>
        <taxon>Pleuronectoidei</taxon>
        <taxon>Pleuronectidae</taxon>
        <taxon>Pleuronectes</taxon>
    </lineage>
</organism>
<gene>
    <name evidence="1" type="ORF">PLEPLA_LOCUS22467</name>
</gene>
<evidence type="ECO:0000313" key="1">
    <source>
        <dbReference type="EMBL" id="CAB1434421.1"/>
    </source>
</evidence>
<dbReference type="Proteomes" id="UP001153269">
    <property type="component" value="Unassembled WGS sequence"/>
</dbReference>
<dbReference type="EMBL" id="CADEAL010001662">
    <property type="protein sequence ID" value="CAB1434421.1"/>
    <property type="molecule type" value="Genomic_DNA"/>
</dbReference>
<evidence type="ECO:0000313" key="2">
    <source>
        <dbReference type="Proteomes" id="UP001153269"/>
    </source>
</evidence>
<reference evidence="1" key="1">
    <citation type="submission" date="2020-03" db="EMBL/GenBank/DDBJ databases">
        <authorList>
            <person name="Weist P."/>
        </authorList>
    </citation>
    <scope>NUCLEOTIDE SEQUENCE</scope>
</reference>